<organism evidence="2 3">
    <name type="scientific">Actinospica durhamensis</name>
    <dbReference type="NCBI Taxonomy" id="1508375"/>
    <lineage>
        <taxon>Bacteria</taxon>
        <taxon>Bacillati</taxon>
        <taxon>Actinomycetota</taxon>
        <taxon>Actinomycetes</taxon>
        <taxon>Catenulisporales</taxon>
        <taxon>Actinospicaceae</taxon>
        <taxon>Actinospica</taxon>
    </lineage>
</organism>
<gene>
    <name evidence="2" type="ORF">KDL01_00305</name>
</gene>
<name>A0A941EHP9_9ACTN</name>
<keyword evidence="1" id="KW-0812">Transmembrane</keyword>
<dbReference type="Proteomes" id="UP000675781">
    <property type="component" value="Unassembled WGS sequence"/>
</dbReference>
<evidence type="ECO:0000313" key="3">
    <source>
        <dbReference type="Proteomes" id="UP000675781"/>
    </source>
</evidence>
<keyword evidence="3" id="KW-1185">Reference proteome</keyword>
<reference evidence="2" key="1">
    <citation type="submission" date="2021-04" db="EMBL/GenBank/DDBJ databases">
        <title>Genome based classification of Actinospica acidithermotolerans sp. nov., an actinobacterium isolated from an Indonesian hot spring.</title>
        <authorList>
            <person name="Kusuma A.B."/>
            <person name="Putra K.E."/>
            <person name="Nafisah S."/>
            <person name="Loh J."/>
            <person name="Nouioui I."/>
            <person name="Goodfellow M."/>
        </authorList>
    </citation>
    <scope>NUCLEOTIDE SEQUENCE</scope>
    <source>
        <strain evidence="2">CSCA 57</strain>
    </source>
</reference>
<evidence type="ECO:0000313" key="2">
    <source>
        <dbReference type="EMBL" id="MBR7831677.1"/>
    </source>
</evidence>
<sequence length="58" mass="6029">MDAAHLMDHAVVHGRTLAAVAAMSKAEAKQTLDTGLTVTGLVLVGVGSFIAKRKQRGQ</sequence>
<keyword evidence="1" id="KW-0472">Membrane</keyword>
<dbReference type="EMBL" id="JAGSOG010000001">
    <property type="protein sequence ID" value="MBR7831677.1"/>
    <property type="molecule type" value="Genomic_DNA"/>
</dbReference>
<dbReference type="AlphaFoldDB" id="A0A941EHP9"/>
<feature type="transmembrane region" description="Helical" evidence="1">
    <location>
        <begin position="34"/>
        <end position="51"/>
    </location>
</feature>
<dbReference type="RefSeq" id="WP_212526208.1">
    <property type="nucleotide sequence ID" value="NZ_JAGSOG010000001.1"/>
</dbReference>
<comment type="caution">
    <text evidence="2">The sequence shown here is derived from an EMBL/GenBank/DDBJ whole genome shotgun (WGS) entry which is preliminary data.</text>
</comment>
<keyword evidence="1" id="KW-1133">Transmembrane helix</keyword>
<proteinExistence type="predicted"/>
<protein>
    <submittedName>
        <fullName evidence="2">Uncharacterized protein</fullName>
    </submittedName>
</protein>
<evidence type="ECO:0000256" key="1">
    <source>
        <dbReference type="SAM" id="Phobius"/>
    </source>
</evidence>
<accession>A0A941EHP9</accession>